<reference evidence="3" key="1">
    <citation type="journal article" date="2018" name="DNA Res.">
        <title>Multiple hybrid de novo genome assembly of finger millet, an orphan allotetraploid crop.</title>
        <authorList>
            <person name="Hatakeyama M."/>
            <person name="Aluri S."/>
            <person name="Balachadran M.T."/>
            <person name="Sivarajan S.R."/>
            <person name="Patrignani A."/>
            <person name="Gruter S."/>
            <person name="Poveda L."/>
            <person name="Shimizu-Inatsugi R."/>
            <person name="Baeten J."/>
            <person name="Francoijs K.J."/>
            <person name="Nataraja K.N."/>
            <person name="Reddy Y.A.N."/>
            <person name="Phadnis S."/>
            <person name="Ravikumar R.L."/>
            <person name="Schlapbach R."/>
            <person name="Sreeman S.M."/>
            <person name="Shimizu K.K."/>
        </authorList>
    </citation>
    <scope>NUCLEOTIDE SEQUENCE</scope>
</reference>
<gene>
    <name evidence="3" type="primary">gb21586</name>
    <name evidence="3" type="ORF">PR202_gb21586</name>
</gene>
<keyword evidence="2" id="KW-0732">Signal</keyword>
<reference evidence="3" key="2">
    <citation type="submission" date="2021-12" db="EMBL/GenBank/DDBJ databases">
        <title>Resequencing data analysis of finger millet.</title>
        <authorList>
            <person name="Hatakeyama M."/>
            <person name="Aluri S."/>
            <person name="Balachadran M.T."/>
            <person name="Sivarajan S.R."/>
            <person name="Poveda L."/>
            <person name="Shimizu-Inatsugi R."/>
            <person name="Schlapbach R."/>
            <person name="Sreeman S.M."/>
            <person name="Shimizu K.K."/>
        </authorList>
    </citation>
    <scope>NUCLEOTIDE SEQUENCE</scope>
</reference>
<keyword evidence="4" id="KW-1185">Reference proteome</keyword>
<protein>
    <submittedName>
        <fullName evidence="3">Uncharacterized protein</fullName>
    </submittedName>
</protein>
<evidence type="ECO:0000313" key="3">
    <source>
        <dbReference type="EMBL" id="GJN33029.1"/>
    </source>
</evidence>
<comment type="caution">
    <text evidence="3">The sequence shown here is derived from an EMBL/GenBank/DDBJ whole genome shotgun (WGS) entry which is preliminary data.</text>
</comment>
<dbReference type="EMBL" id="BQKI01000084">
    <property type="protein sequence ID" value="GJN33029.1"/>
    <property type="molecule type" value="Genomic_DNA"/>
</dbReference>
<feature type="chain" id="PRO_5043898993" evidence="2">
    <location>
        <begin position="29"/>
        <end position="110"/>
    </location>
</feature>
<name>A0AAV5FBH7_ELECO</name>
<evidence type="ECO:0000256" key="2">
    <source>
        <dbReference type="SAM" id="SignalP"/>
    </source>
</evidence>
<evidence type="ECO:0000313" key="4">
    <source>
        <dbReference type="Proteomes" id="UP001054889"/>
    </source>
</evidence>
<dbReference type="AlphaFoldDB" id="A0AAV5FBH7"/>
<accession>A0AAV5FBH7</accession>
<sequence>MAMGGGKTCCCFYVVAAVLFIAAAVAEGDGFITWDDVSIPSAAETASGGGGGGLGKAAAAARGRGLTTIVVSQDGTGHSRTVQGAVDHGARRQPPPRQDPRPPRHLQVVS</sequence>
<organism evidence="3 4">
    <name type="scientific">Eleusine coracana subsp. coracana</name>
    <dbReference type="NCBI Taxonomy" id="191504"/>
    <lineage>
        <taxon>Eukaryota</taxon>
        <taxon>Viridiplantae</taxon>
        <taxon>Streptophyta</taxon>
        <taxon>Embryophyta</taxon>
        <taxon>Tracheophyta</taxon>
        <taxon>Spermatophyta</taxon>
        <taxon>Magnoliopsida</taxon>
        <taxon>Liliopsida</taxon>
        <taxon>Poales</taxon>
        <taxon>Poaceae</taxon>
        <taxon>PACMAD clade</taxon>
        <taxon>Chloridoideae</taxon>
        <taxon>Cynodonteae</taxon>
        <taxon>Eleusininae</taxon>
        <taxon>Eleusine</taxon>
    </lineage>
</organism>
<feature type="signal peptide" evidence="2">
    <location>
        <begin position="1"/>
        <end position="28"/>
    </location>
</feature>
<feature type="region of interest" description="Disordered" evidence="1">
    <location>
        <begin position="70"/>
        <end position="110"/>
    </location>
</feature>
<dbReference type="Proteomes" id="UP001054889">
    <property type="component" value="Unassembled WGS sequence"/>
</dbReference>
<evidence type="ECO:0000256" key="1">
    <source>
        <dbReference type="SAM" id="MobiDB-lite"/>
    </source>
</evidence>
<feature type="compositionally biased region" description="Polar residues" evidence="1">
    <location>
        <begin position="70"/>
        <end position="82"/>
    </location>
</feature>
<proteinExistence type="predicted"/>